<dbReference type="Proteomes" id="UP001153050">
    <property type="component" value="Unassembled WGS sequence"/>
</dbReference>
<evidence type="ECO:0000313" key="3">
    <source>
        <dbReference type="Proteomes" id="UP001153050"/>
    </source>
</evidence>
<reference evidence="2 3" key="1">
    <citation type="submission" date="2022-03" db="EMBL/GenBank/DDBJ databases">
        <authorList>
            <person name="Brunel B."/>
        </authorList>
    </citation>
    <scope>NUCLEOTIDE SEQUENCE [LARGE SCALE GENOMIC DNA]</scope>
    <source>
        <strain evidence="2">STM5069sample</strain>
    </source>
</reference>
<evidence type="ECO:0000313" key="2">
    <source>
        <dbReference type="EMBL" id="CAH2402749.1"/>
    </source>
</evidence>
<keyword evidence="1" id="KW-0472">Membrane</keyword>
<dbReference type="EMBL" id="CAKXZT010000130">
    <property type="protein sequence ID" value="CAH2402749.1"/>
    <property type="molecule type" value="Genomic_DNA"/>
</dbReference>
<comment type="caution">
    <text evidence="2">The sequence shown here is derived from an EMBL/GenBank/DDBJ whole genome shotgun (WGS) entry which is preliminary data.</text>
</comment>
<accession>A0ABM9E106</accession>
<protein>
    <submittedName>
        <fullName evidence="2">Uncharacterized protein</fullName>
    </submittedName>
</protein>
<gene>
    <name evidence="2" type="ORF">MES5069_350034</name>
</gene>
<feature type="transmembrane region" description="Helical" evidence="1">
    <location>
        <begin position="55"/>
        <end position="76"/>
    </location>
</feature>
<sequence length="79" mass="8666">MGATDRPKHWPKHVSAISIEGLGSLGIDPSNGELYWDGRKLAHQHIHGLRNFERILALLTAASAVVLAMIEVGRVAHMF</sequence>
<keyword evidence="1" id="KW-1133">Transmembrane helix</keyword>
<keyword evidence="3" id="KW-1185">Reference proteome</keyword>
<dbReference type="RefSeq" id="WP_254019301.1">
    <property type="nucleotide sequence ID" value="NZ_CAKXZT010000130.1"/>
</dbReference>
<proteinExistence type="predicted"/>
<keyword evidence="1" id="KW-0812">Transmembrane</keyword>
<evidence type="ECO:0000256" key="1">
    <source>
        <dbReference type="SAM" id="Phobius"/>
    </source>
</evidence>
<organism evidence="2 3">
    <name type="scientific">Mesorhizobium escarrei</name>
    <dbReference type="NCBI Taxonomy" id="666018"/>
    <lineage>
        <taxon>Bacteria</taxon>
        <taxon>Pseudomonadati</taxon>
        <taxon>Pseudomonadota</taxon>
        <taxon>Alphaproteobacteria</taxon>
        <taxon>Hyphomicrobiales</taxon>
        <taxon>Phyllobacteriaceae</taxon>
        <taxon>Mesorhizobium</taxon>
    </lineage>
</organism>
<name>A0ABM9E106_9HYPH</name>